<reference evidence="1" key="1">
    <citation type="submission" date="2023-10" db="EMBL/GenBank/DDBJ databases">
        <authorList>
            <person name="Chen Y."/>
            <person name="Shah S."/>
            <person name="Dougan E. K."/>
            <person name="Thang M."/>
            <person name="Chan C."/>
        </authorList>
    </citation>
    <scope>NUCLEOTIDE SEQUENCE [LARGE SCALE GENOMIC DNA]</scope>
</reference>
<proteinExistence type="predicted"/>
<protein>
    <submittedName>
        <fullName evidence="1">Uncharacterized protein</fullName>
    </submittedName>
</protein>
<accession>A0ABN9RPZ7</accession>
<sequence>MPNKEPLDEATFLARLGTLFETNRDEKDVVWLQMKRFQGRKAACLRKKPKLRDEAAKGVEPRPG</sequence>
<comment type="caution">
    <text evidence="1">The sequence shown here is derived from an EMBL/GenBank/DDBJ whole genome shotgun (WGS) entry which is preliminary data.</text>
</comment>
<dbReference type="Proteomes" id="UP001189429">
    <property type="component" value="Unassembled WGS sequence"/>
</dbReference>
<keyword evidence="2" id="KW-1185">Reference proteome</keyword>
<dbReference type="InterPro" id="IPR009018">
    <property type="entry name" value="Signal_recog_particle_SRP9/14"/>
</dbReference>
<evidence type="ECO:0000313" key="1">
    <source>
        <dbReference type="EMBL" id="CAK0821294.1"/>
    </source>
</evidence>
<gene>
    <name evidence="1" type="ORF">PCOR1329_LOCUS22651</name>
</gene>
<organism evidence="1 2">
    <name type="scientific">Prorocentrum cordatum</name>
    <dbReference type="NCBI Taxonomy" id="2364126"/>
    <lineage>
        <taxon>Eukaryota</taxon>
        <taxon>Sar</taxon>
        <taxon>Alveolata</taxon>
        <taxon>Dinophyceae</taxon>
        <taxon>Prorocentrales</taxon>
        <taxon>Prorocentraceae</taxon>
        <taxon>Prorocentrum</taxon>
    </lineage>
</organism>
<evidence type="ECO:0000313" key="2">
    <source>
        <dbReference type="Proteomes" id="UP001189429"/>
    </source>
</evidence>
<dbReference type="EMBL" id="CAUYUJ010007590">
    <property type="protein sequence ID" value="CAK0821294.1"/>
    <property type="molecule type" value="Genomic_DNA"/>
</dbReference>
<feature type="non-terminal residue" evidence="1">
    <location>
        <position position="64"/>
    </location>
</feature>
<name>A0ABN9RPZ7_9DINO</name>
<dbReference type="Gene3D" id="3.30.720.10">
    <property type="entry name" value="Signal recognition particle alu RNA binding heterodimer, srp9/1"/>
    <property type="match status" value="1"/>
</dbReference>